<dbReference type="InParanoid" id="B0DJQ7"/>
<gene>
    <name evidence="1" type="ORF">LACBIDRAFT_174460</name>
</gene>
<name>B0DJQ7_LACBS</name>
<sequence length="107" mass="12573">ANKKVQGFFWFEQPTGHNQKPVQHNSPQTAQLAERVAGWNVVYSVVEEELRRQNHLPSTLLCVWVRRQRNAWPREPKSRAAPLSPSKKRTRLWRTSSGVSWNYEDFC</sequence>
<dbReference type="STRING" id="486041.B0DJQ7"/>
<evidence type="ECO:0000313" key="2">
    <source>
        <dbReference type="Proteomes" id="UP000001194"/>
    </source>
</evidence>
<dbReference type="HOGENOM" id="CLU_2216136_0_0_1"/>
<reference evidence="1 2" key="1">
    <citation type="journal article" date="2008" name="Nature">
        <title>The genome of Laccaria bicolor provides insights into mycorrhizal symbiosis.</title>
        <authorList>
            <person name="Martin F."/>
            <person name="Aerts A."/>
            <person name="Ahren D."/>
            <person name="Brun A."/>
            <person name="Danchin E.G.J."/>
            <person name="Duchaussoy F."/>
            <person name="Gibon J."/>
            <person name="Kohler A."/>
            <person name="Lindquist E."/>
            <person name="Pereda V."/>
            <person name="Salamov A."/>
            <person name="Shapiro H.J."/>
            <person name="Wuyts J."/>
            <person name="Blaudez D."/>
            <person name="Buee M."/>
            <person name="Brokstein P."/>
            <person name="Canbaeck B."/>
            <person name="Cohen D."/>
            <person name="Courty P.E."/>
            <person name="Coutinho P.M."/>
            <person name="Delaruelle C."/>
            <person name="Detter J.C."/>
            <person name="Deveau A."/>
            <person name="DiFazio S."/>
            <person name="Duplessis S."/>
            <person name="Fraissinet-Tachet L."/>
            <person name="Lucic E."/>
            <person name="Frey-Klett P."/>
            <person name="Fourrey C."/>
            <person name="Feussner I."/>
            <person name="Gay G."/>
            <person name="Grimwood J."/>
            <person name="Hoegger P.J."/>
            <person name="Jain P."/>
            <person name="Kilaru S."/>
            <person name="Labbe J."/>
            <person name="Lin Y.C."/>
            <person name="Legue V."/>
            <person name="Le Tacon F."/>
            <person name="Marmeisse R."/>
            <person name="Melayah D."/>
            <person name="Montanini B."/>
            <person name="Muratet M."/>
            <person name="Nehls U."/>
            <person name="Niculita-Hirzel H."/>
            <person name="Oudot-Le Secq M.P."/>
            <person name="Peter M."/>
            <person name="Quesneville H."/>
            <person name="Rajashekar B."/>
            <person name="Reich M."/>
            <person name="Rouhier N."/>
            <person name="Schmutz J."/>
            <person name="Yin T."/>
            <person name="Chalot M."/>
            <person name="Henrissat B."/>
            <person name="Kuees U."/>
            <person name="Lucas S."/>
            <person name="Van de Peer Y."/>
            <person name="Podila G.K."/>
            <person name="Polle A."/>
            <person name="Pukkila P.J."/>
            <person name="Richardson P.M."/>
            <person name="Rouze P."/>
            <person name="Sanders I.R."/>
            <person name="Stajich J.E."/>
            <person name="Tunlid A."/>
            <person name="Tuskan G."/>
            <person name="Grigoriev I.V."/>
        </authorList>
    </citation>
    <scope>NUCLEOTIDE SEQUENCE [LARGE SCALE GENOMIC DNA]</scope>
    <source>
        <strain evidence="2">S238N-H82 / ATCC MYA-4686</strain>
    </source>
</reference>
<keyword evidence="2" id="KW-1185">Reference proteome</keyword>
<dbReference type="EMBL" id="DS547114">
    <property type="protein sequence ID" value="EDR05252.1"/>
    <property type="molecule type" value="Genomic_DNA"/>
</dbReference>
<organism evidence="2">
    <name type="scientific">Laccaria bicolor (strain S238N-H82 / ATCC MYA-4686)</name>
    <name type="common">Bicoloured deceiver</name>
    <name type="synonym">Laccaria laccata var. bicolor</name>
    <dbReference type="NCBI Taxonomy" id="486041"/>
    <lineage>
        <taxon>Eukaryota</taxon>
        <taxon>Fungi</taxon>
        <taxon>Dikarya</taxon>
        <taxon>Basidiomycota</taxon>
        <taxon>Agaricomycotina</taxon>
        <taxon>Agaricomycetes</taxon>
        <taxon>Agaricomycetidae</taxon>
        <taxon>Agaricales</taxon>
        <taxon>Agaricineae</taxon>
        <taxon>Hydnangiaceae</taxon>
        <taxon>Laccaria</taxon>
    </lineage>
</organism>
<dbReference type="GeneID" id="6079810"/>
<protein>
    <submittedName>
        <fullName evidence="1">Predicted protein</fullName>
    </submittedName>
</protein>
<evidence type="ECO:0000313" key="1">
    <source>
        <dbReference type="EMBL" id="EDR05252.1"/>
    </source>
</evidence>
<dbReference type="Proteomes" id="UP000001194">
    <property type="component" value="Unassembled WGS sequence"/>
</dbReference>
<feature type="non-terminal residue" evidence="1">
    <location>
        <position position="1"/>
    </location>
</feature>
<dbReference type="RefSeq" id="XP_001884217.1">
    <property type="nucleotide sequence ID" value="XM_001884182.1"/>
</dbReference>
<accession>B0DJQ7</accession>
<proteinExistence type="predicted"/>
<dbReference type="AlphaFoldDB" id="B0DJQ7"/>
<dbReference type="KEGG" id="lbc:LACBIDRAFT_174460"/>
<dbReference type="OrthoDB" id="17262at2759"/>